<name>A0A8S3UYQ8_MYTED</name>
<keyword evidence="2" id="KW-1185">Reference proteome</keyword>
<accession>A0A8S3UYQ8</accession>
<dbReference type="AlphaFoldDB" id="A0A8S3UYQ8"/>
<sequence>MHYQDHLSKSVLRALKSKRAAKVAYKLLDIFLLFGVEVGNFGYGVRTIAGETLNTFIGQTDDQDSLDQSEKCESSTVQNKRITQHSHEHTAHLIHAEAATERNTKLEDLDHFKKPNRDQTNGKENKMNRSYKHTLFSRTDGSSQMSLSDDEQTQFKPVETLLEKACKAKVSENEYADCIMMDFADKLSFWIDNIHCYATQTEHFELDGGLNPPILVVYRR</sequence>
<gene>
    <name evidence="1" type="ORF">MEDL_59265</name>
</gene>
<organism evidence="1 2">
    <name type="scientific">Mytilus edulis</name>
    <name type="common">Blue mussel</name>
    <dbReference type="NCBI Taxonomy" id="6550"/>
    <lineage>
        <taxon>Eukaryota</taxon>
        <taxon>Metazoa</taxon>
        <taxon>Spiralia</taxon>
        <taxon>Lophotrochozoa</taxon>
        <taxon>Mollusca</taxon>
        <taxon>Bivalvia</taxon>
        <taxon>Autobranchia</taxon>
        <taxon>Pteriomorphia</taxon>
        <taxon>Mytilida</taxon>
        <taxon>Mytiloidea</taxon>
        <taxon>Mytilidae</taxon>
        <taxon>Mytilinae</taxon>
        <taxon>Mytilus</taxon>
    </lineage>
</organism>
<comment type="caution">
    <text evidence="1">The sequence shown here is derived from an EMBL/GenBank/DDBJ whole genome shotgun (WGS) entry which is preliminary data.</text>
</comment>
<dbReference type="OrthoDB" id="2499658at2759"/>
<evidence type="ECO:0000313" key="1">
    <source>
        <dbReference type="EMBL" id="CAG2247337.1"/>
    </source>
</evidence>
<dbReference type="EMBL" id="CAJPWZ010002899">
    <property type="protein sequence ID" value="CAG2247337.1"/>
    <property type="molecule type" value="Genomic_DNA"/>
</dbReference>
<dbReference type="Proteomes" id="UP000683360">
    <property type="component" value="Unassembled WGS sequence"/>
</dbReference>
<evidence type="ECO:0000313" key="2">
    <source>
        <dbReference type="Proteomes" id="UP000683360"/>
    </source>
</evidence>
<reference evidence="1" key="1">
    <citation type="submission" date="2021-03" db="EMBL/GenBank/DDBJ databases">
        <authorList>
            <person name="Bekaert M."/>
        </authorList>
    </citation>
    <scope>NUCLEOTIDE SEQUENCE</scope>
</reference>
<protein>
    <submittedName>
        <fullName evidence="1">Uncharacterized protein</fullName>
    </submittedName>
</protein>
<proteinExistence type="predicted"/>